<dbReference type="EMBL" id="JBBNAF010000009">
    <property type="protein sequence ID" value="KAK9113864.1"/>
    <property type="molecule type" value="Genomic_DNA"/>
</dbReference>
<comment type="caution">
    <text evidence="2">The sequence shown here is derived from an EMBL/GenBank/DDBJ whole genome shotgun (WGS) entry which is preliminary data.</text>
</comment>
<dbReference type="PROSITE" id="PS51186">
    <property type="entry name" value="GNAT"/>
    <property type="match status" value="1"/>
</dbReference>
<dbReference type="Proteomes" id="UP001420932">
    <property type="component" value="Unassembled WGS sequence"/>
</dbReference>
<dbReference type="Gene3D" id="3.40.630.30">
    <property type="match status" value="1"/>
</dbReference>
<dbReference type="PANTHER" id="PTHR47489:SF2">
    <property type="entry name" value="GCN5-RELATED N-ACETYLTRANSFERASE 5, CHLOROPLASTIC"/>
    <property type="match status" value="1"/>
</dbReference>
<reference evidence="2 3" key="1">
    <citation type="submission" date="2024-01" db="EMBL/GenBank/DDBJ databases">
        <title>Genome assemblies of Stephania.</title>
        <authorList>
            <person name="Yang L."/>
        </authorList>
    </citation>
    <scope>NUCLEOTIDE SEQUENCE [LARGE SCALE GENOMIC DNA]</scope>
    <source>
        <strain evidence="2">YNDBR</strain>
        <tissue evidence="2">Leaf</tissue>
    </source>
</reference>
<evidence type="ECO:0000259" key="1">
    <source>
        <dbReference type="PROSITE" id="PS51186"/>
    </source>
</evidence>
<dbReference type="PANTHER" id="PTHR47489">
    <property type="entry name" value="ACYL-COA N-ACYLTRANSFERASES (NAT) SUPERFAMILY PROTEIN"/>
    <property type="match status" value="1"/>
</dbReference>
<dbReference type="InterPro" id="IPR016181">
    <property type="entry name" value="Acyl_CoA_acyltransferase"/>
</dbReference>
<gene>
    <name evidence="2" type="ORF">Syun_020661</name>
</gene>
<evidence type="ECO:0000313" key="3">
    <source>
        <dbReference type="Proteomes" id="UP001420932"/>
    </source>
</evidence>
<protein>
    <recommendedName>
        <fullName evidence="1">N-acetyltransferase domain-containing protein</fullName>
    </recommendedName>
</protein>
<dbReference type="InterPro" id="IPR000182">
    <property type="entry name" value="GNAT_dom"/>
</dbReference>
<keyword evidence="3" id="KW-1185">Reference proteome</keyword>
<dbReference type="AlphaFoldDB" id="A0AAP0IE66"/>
<organism evidence="2 3">
    <name type="scientific">Stephania yunnanensis</name>
    <dbReference type="NCBI Taxonomy" id="152371"/>
    <lineage>
        <taxon>Eukaryota</taxon>
        <taxon>Viridiplantae</taxon>
        <taxon>Streptophyta</taxon>
        <taxon>Embryophyta</taxon>
        <taxon>Tracheophyta</taxon>
        <taxon>Spermatophyta</taxon>
        <taxon>Magnoliopsida</taxon>
        <taxon>Ranunculales</taxon>
        <taxon>Menispermaceae</taxon>
        <taxon>Menispermoideae</taxon>
        <taxon>Cissampelideae</taxon>
        <taxon>Stephania</taxon>
    </lineage>
</organism>
<evidence type="ECO:0000313" key="2">
    <source>
        <dbReference type="EMBL" id="KAK9113864.1"/>
    </source>
</evidence>
<dbReference type="GO" id="GO:0016747">
    <property type="term" value="F:acyltransferase activity, transferring groups other than amino-acyl groups"/>
    <property type="evidence" value="ECO:0007669"/>
    <property type="project" value="InterPro"/>
</dbReference>
<dbReference type="Pfam" id="PF00583">
    <property type="entry name" value="Acetyltransf_1"/>
    <property type="match status" value="1"/>
</dbReference>
<proteinExistence type="predicted"/>
<name>A0AAP0IE66_9MAGN</name>
<dbReference type="SUPFAM" id="SSF55729">
    <property type="entry name" value="Acyl-CoA N-acyltransferases (Nat)"/>
    <property type="match status" value="1"/>
</dbReference>
<accession>A0AAP0IE66</accession>
<feature type="domain" description="N-acetyltransferase" evidence="1">
    <location>
        <begin position="104"/>
        <end position="284"/>
    </location>
</feature>
<sequence length="303" mass="34249">MAATISFSFSLDPHQQQQQHQPWRSTIQHLPFTHIPTKPSTPLHLLQKSHHFPFTTPLSSSPSPPEPCLIDPLPTSGFMTNNELNKLRLLENFRYSHEFGSGSMWVGVMRAENLDSTVGLLSESFAESMSLPFGYVRFLAFLVKQYMVERRGVMPHMATLVAFYREEGGEEELAGTVEVSFNRRGANASPPTPAAPKDSPYVCNMAVKKPLRRKGIGWHLLKACEELISQMSCAPINVYLHCRIIDTAPFSMYTKAGYSVVKTDNIFILLTLQRRKHLMRKRLEVVNDPLEAGFSSSDEYPYT</sequence>
<dbReference type="CDD" id="cd04301">
    <property type="entry name" value="NAT_SF"/>
    <property type="match status" value="1"/>
</dbReference>